<comment type="caution">
    <text evidence="11">The sequence shown here is derived from an EMBL/GenBank/DDBJ whole genome shotgun (WGS) entry which is preliminary data.</text>
</comment>
<keyword evidence="4" id="KW-0479">Metal-binding</keyword>
<evidence type="ECO:0000256" key="6">
    <source>
        <dbReference type="ARBA" id="ARBA00023002"/>
    </source>
</evidence>
<feature type="domain" description="4Fe-4S ferredoxin-type" evidence="10">
    <location>
        <begin position="1442"/>
        <end position="1471"/>
    </location>
</feature>
<dbReference type="Gene3D" id="3.40.50.720">
    <property type="entry name" value="NAD(P)-binding Rossmann-like Domain"/>
    <property type="match status" value="2"/>
</dbReference>
<dbReference type="Gene3D" id="3.30.70.20">
    <property type="match status" value="1"/>
</dbReference>
<dbReference type="PRINTS" id="PR00419">
    <property type="entry name" value="ADXRDTASE"/>
</dbReference>
<keyword evidence="8" id="KW-0411">Iron-sulfur</keyword>
<feature type="domain" description="4Fe-4S ferredoxin-type" evidence="10">
    <location>
        <begin position="105"/>
        <end position="135"/>
    </location>
</feature>
<dbReference type="InterPro" id="IPR036188">
    <property type="entry name" value="FAD/NAD-bd_sf"/>
</dbReference>
<dbReference type="EMBL" id="PVXM01000014">
    <property type="protein sequence ID" value="PRR74009.1"/>
    <property type="molecule type" value="Genomic_DNA"/>
</dbReference>
<name>A0A2T0AU77_9FIRM</name>
<sequence length="1487" mass="161602">MQAQQDKEKATGAVLVAGGGIAGMQAALDLANAGYLVHLVTESSSLGGRMAQLDKTFPTNECAMCLLGPRMTDTLTHPNIRLHTLASIEKIEGEKGSFTAYVRQSPRYVNSEECTACGDCEQVCPVTVPNEYNQNMGSRKAIHKMFPQAVPNKYLITKRGTPPCRSACPAGTNAQGYVALISQGKFAEALEVIHRRMPFAGICGRICHHPCETECNRGQYDDPIAIATLKRAAYDYGWEEEAAREKQQKADIPAKEEKVAIIGAGPAGLTAAQDLALEGFQVTIYDVLDKPGGMLRAGIPRYRLPLEVVERETERILALGVKFIGNITVGQDITLAELKKEYDAVIIATGLQKSRMLNIAGADLGGILPGVSFLRETALGGRPKVGKRVVVIGGGNVAIDVARTARRLGAAEVHLACLEKREEMPAHPWEVEEALEEGVIIHPSLGPKRFLGKDGRVTSVELMACTRVFDEQGRFNPQYNPEVTTVLAADTVILAIGQAADLSFLKEDGSITTSRGLIAADPVTLATAIPGIFACGDVVSGPASVVEAVAGGHEAAESVKRYLEGKDLAAGRKKEKQPRLDPPPNVVPFPGRRQKQAMATASERIRDFREVYQGFTPEEAIEEAKRCLNCGICSECLQCETACKKKAIEHWQEEKVIKLQVGSVVLAPGYELFDAALAGEYGYGYYANVVTSLEFERLLSATGPTESHVLRPSDGRPPKKVAFIQCVGSRDIDGEGSPYCSAICCMYSTKEALIAKEHDANIEPTIFYLDIRAYGKNFDRYVEGARAAGVRFVRAMISRVEEDPKTKNLTIQYYADGRINREEFDMVVLAVGVKPPAGAEKLAAAAGIELNPYGFARTLPMEPAATTRPGVYVAGVFQGPRDIPETVVNASAAAALAGAAISSGRNTLVKPKEYPPEKDVSHAEPRVGVFICHCGINIAGVVDVKAVVEAAAKLPGVVHAEDNLYTCSQDTLNKIKEAIHEYNLNRVVVASCTIRTHQPLFREALKEAGLNPFYFEMANIRDQCSWVHRNEPDKATEKAIDLVRMAVAKVKRHEALHLKPVPVVQKALIIGGGISGLTAALNIADQGYEAIIVEREDELGGQVRNLRKTLEGDDLQALLKDLIARVRENKRITVFTNAKIEDFGGHQGHFTTTISVAEPGKEHVRRTLKLEHGVVIVATGSREVTTTSYLYGQDERVLTNTQLEQSLAAGKWEAHKNKQVVFIQCVGSRDEERPYCSRTCCAQTIKNALAIKERSPETAVYVLYRDIRTYAFMEDYYRRAREEGVIFIHYDPEKPPEVRRRDIGLLEVLITDPDSGKDLVLWPDQLVLATGAVAPQGIEQLATMLKLPLNEDKFYVETHAKLAPIDFPSAGIFLCGAGHAPKFAAEAIAQAQGAAARACTILSRENLMVGGVVAVVEENKCAACLTCVRVCPYSVPRINERSVAEIDAVQCMGCGTCAGECPAKAIQLQFYKDDQLLAKVAGLFGEV</sequence>
<dbReference type="GO" id="GO:0004159">
    <property type="term" value="F:dihydropyrimidine dehydrogenase (NAD+) activity"/>
    <property type="evidence" value="ECO:0007669"/>
    <property type="project" value="UniProtKB-EC"/>
</dbReference>
<keyword evidence="7" id="KW-0408">Iron</keyword>
<dbReference type="SUPFAM" id="SSF46548">
    <property type="entry name" value="alpha-helical ferredoxin"/>
    <property type="match status" value="2"/>
</dbReference>
<dbReference type="PANTHER" id="PTHR43498:SF1">
    <property type="entry name" value="COB--COM HETERODISULFIDE REDUCTASE IRON-SULFUR SUBUNIT A"/>
    <property type="match status" value="1"/>
</dbReference>
<keyword evidence="5" id="KW-0274">FAD</keyword>
<gene>
    <name evidence="11" type="primary">preT</name>
    <name evidence="11" type="ORF">MOHU_09400</name>
</gene>
<dbReference type="InterPro" id="IPR023753">
    <property type="entry name" value="FAD/NAD-binding_dom"/>
</dbReference>
<accession>A0A2T0AU77</accession>
<dbReference type="EC" id="1.3.1.1" evidence="11"/>
<dbReference type="InterPro" id="IPR009051">
    <property type="entry name" value="Helical_ferredxn"/>
</dbReference>
<evidence type="ECO:0000313" key="11">
    <source>
        <dbReference type="EMBL" id="PRR74009.1"/>
    </source>
</evidence>
<dbReference type="SUPFAM" id="SSF51971">
    <property type="entry name" value="Nucleotide-binding domain"/>
    <property type="match status" value="1"/>
</dbReference>
<feature type="region of interest" description="Disordered" evidence="9">
    <location>
        <begin position="571"/>
        <end position="593"/>
    </location>
</feature>
<comment type="similarity">
    <text evidence="2">Belongs to the HdrA family.</text>
</comment>
<dbReference type="Gene3D" id="1.10.1060.10">
    <property type="entry name" value="Alpha-helical ferredoxin"/>
    <property type="match status" value="2"/>
</dbReference>
<keyword evidence="6 11" id="KW-0560">Oxidoreductase</keyword>
<dbReference type="Pfam" id="PF13237">
    <property type="entry name" value="Fer4_10"/>
    <property type="match status" value="1"/>
</dbReference>
<evidence type="ECO:0000256" key="3">
    <source>
        <dbReference type="ARBA" id="ARBA00022485"/>
    </source>
</evidence>
<dbReference type="PROSITE" id="PS00198">
    <property type="entry name" value="4FE4S_FER_1"/>
    <property type="match status" value="2"/>
</dbReference>
<keyword evidence="5" id="KW-0285">Flavoprotein</keyword>
<evidence type="ECO:0000256" key="5">
    <source>
        <dbReference type="ARBA" id="ARBA00022827"/>
    </source>
</evidence>
<dbReference type="Pfam" id="PF13450">
    <property type="entry name" value="NAD_binding_8"/>
    <property type="match status" value="1"/>
</dbReference>
<dbReference type="Proteomes" id="UP000238415">
    <property type="component" value="Unassembled WGS sequence"/>
</dbReference>
<evidence type="ECO:0000256" key="9">
    <source>
        <dbReference type="SAM" id="MobiDB-lite"/>
    </source>
</evidence>
<dbReference type="GO" id="GO:0051539">
    <property type="term" value="F:4 iron, 4 sulfur cluster binding"/>
    <property type="evidence" value="ECO:0007669"/>
    <property type="project" value="UniProtKB-KW"/>
</dbReference>
<proteinExistence type="inferred from homology"/>
<dbReference type="GO" id="GO:0046872">
    <property type="term" value="F:metal ion binding"/>
    <property type="evidence" value="ECO:0007669"/>
    <property type="project" value="UniProtKB-KW"/>
</dbReference>
<dbReference type="PANTHER" id="PTHR43498">
    <property type="entry name" value="FERREDOXIN:COB-COM HETERODISULFIDE REDUCTASE SUBUNIT A"/>
    <property type="match status" value="1"/>
</dbReference>
<dbReference type="SUPFAM" id="SSF51905">
    <property type="entry name" value="FAD/NAD(P)-binding domain"/>
    <property type="match status" value="3"/>
</dbReference>
<dbReference type="Pfam" id="PF14691">
    <property type="entry name" value="Fer4_20"/>
    <property type="match status" value="1"/>
</dbReference>
<dbReference type="InterPro" id="IPR017896">
    <property type="entry name" value="4Fe4S_Fe-S-bd"/>
</dbReference>
<dbReference type="InterPro" id="IPR039650">
    <property type="entry name" value="HdrA-like"/>
</dbReference>
<dbReference type="OrthoDB" id="10014at2"/>
<evidence type="ECO:0000256" key="7">
    <source>
        <dbReference type="ARBA" id="ARBA00023004"/>
    </source>
</evidence>
<feature type="domain" description="4Fe-4S ferredoxin-type" evidence="10">
    <location>
        <begin position="1412"/>
        <end position="1441"/>
    </location>
</feature>
<protein>
    <submittedName>
        <fullName evidence="11">NAD-dependent dihydropyrimidine dehydrogenase subunit PreT</fullName>
        <ecNumber evidence="11">1.3.1.1</ecNumber>
    </submittedName>
</protein>
<reference evidence="11 12" key="1">
    <citation type="submission" date="2018-03" db="EMBL/GenBank/DDBJ databases">
        <title>Genome sequence of Moorella humiferrea DSM 23265.</title>
        <authorList>
            <person name="Poehlein A."/>
            <person name="Daniel R."/>
        </authorList>
    </citation>
    <scope>NUCLEOTIDE SEQUENCE [LARGE SCALE GENOMIC DNA]</scope>
    <source>
        <strain evidence="11 12">DSM 23265</strain>
    </source>
</reference>
<dbReference type="SUPFAM" id="SSF54862">
    <property type="entry name" value="4Fe-4S ferredoxins"/>
    <property type="match status" value="2"/>
</dbReference>
<dbReference type="Pfam" id="PF07992">
    <property type="entry name" value="Pyr_redox_2"/>
    <property type="match status" value="1"/>
</dbReference>
<evidence type="ECO:0000256" key="2">
    <source>
        <dbReference type="ARBA" id="ARBA00006561"/>
    </source>
</evidence>
<comment type="cofactor">
    <cofactor evidence="1">
        <name>FAD</name>
        <dbReference type="ChEBI" id="CHEBI:57692"/>
    </cofactor>
</comment>
<evidence type="ECO:0000256" key="1">
    <source>
        <dbReference type="ARBA" id="ARBA00001974"/>
    </source>
</evidence>
<keyword evidence="12" id="KW-1185">Reference proteome</keyword>
<dbReference type="PROSITE" id="PS51379">
    <property type="entry name" value="4FE4S_FER_2"/>
    <property type="match status" value="3"/>
</dbReference>
<dbReference type="InterPro" id="IPR017900">
    <property type="entry name" value="4Fe4S_Fe_S_CS"/>
</dbReference>
<keyword evidence="3" id="KW-0004">4Fe-4S</keyword>
<evidence type="ECO:0000313" key="12">
    <source>
        <dbReference type="Proteomes" id="UP000238415"/>
    </source>
</evidence>
<dbReference type="RefSeq" id="WP_106004947.1">
    <property type="nucleotide sequence ID" value="NZ_CP136419.1"/>
</dbReference>
<evidence type="ECO:0000256" key="4">
    <source>
        <dbReference type="ARBA" id="ARBA00022723"/>
    </source>
</evidence>
<evidence type="ECO:0000256" key="8">
    <source>
        <dbReference type="ARBA" id="ARBA00023014"/>
    </source>
</evidence>
<dbReference type="Gene3D" id="3.50.50.60">
    <property type="entry name" value="FAD/NAD(P)-binding domain"/>
    <property type="match status" value="3"/>
</dbReference>
<dbReference type="InterPro" id="IPR028261">
    <property type="entry name" value="DPD_II"/>
</dbReference>
<organism evidence="11 12">
    <name type="scientific">Neomoorella humiferrea</name>
    <dbReference type="NCBI Taxonomy" id="676965"/>
    <lineage>
        <taxon>Bacteria</taxon>
        <taxon>Bacillati</taxon>
        <taxon>Bacillota</taxon>
        <taxon>Clostridia</taxon>
        <taxon>Neomoorellales</taxon>
        <taxon>Neomoorellaceae</taxon>
        <taxon>Neomoorella</taxon>
    </lineage>
</organism>
<evidence type="ECO:0000259" key="10">
    <source>
        <dbReference type="PROSITE" id="PS51379"/>
    </source>
</evidence>